<evidence type="ECO:0000313" key="2">
    <source>
        <dbReference type="EMBL" id="KAH3835374.1"/>
    </source>
</evidence>
<proteinExistence type="predicted"/>
<keyword evidence="1" id="KW-0812">Transmembrane</keyword>
<organism evidence="2 3">
    <name type="scientific">Dreissena polymorpha</name>
    <name type="common">Zebra mussel</name>
    <name type="synonym">Mytilus polymorpha</name>
    <dbReference type="NCBI Taxonomy" id="45954"/>
    <lineage>
        <taxon>Eukaryota</taxon>
        <taxon>Metazoa</taxon>
        <taxon>Spiralia</taxon>
        <taxon>Lophotrochozoa</taxon>
        <taxon>Mollusca</taxon>
        <taxon>Bivalvia</taxon>
        <taxon>Autobranchia</taxon>
        <taxon>Heteroconchia</taxon>
        <taxon>Euheterodonta</taxon>
        <taxon>Imparidentia</taxon>
        <taxon>Neoheterodontei</taxon>
        <taxon>Myida</taxon>
        <taxon>Dreissenoidea</taxon>
        <taxon>Dreissenidae</taxon>
        <taxon>Dreissena</taxon>
    </lineage>
</organism>
<feature type="transmembrane region" description="Helical" evidence="1">
    <location>
        <begin position="27"/>
        <end position="50"/>
    </location>
</feature>
<dbReference type="EMBL" id="JAIWYP010000004">
    <property type="protein sequence ID" value="KAH3835374.1"/>
    <property type="molecule type" value="Genomic_DNA"/>
</dbReference>
<protein>
    <submittedName>
        <fullName evidence="2">Uncharacterized protein</fullName>
    </submittedName>
</protein>
<name>A0A9D4K9E4_DREPO</name>
<accession>A0A9D4K9E4</accession>
<keyword evidence="1" id="KW-0472">Membrane</keyword>
<sequence>MTVPRVYEENISRKLAEQLTLGLRLHVLLSFLFLFPTSVLLGGVSCVVFFPAFPVFRSGAESTQGLLGEVLQVPEVIPLILHVLNLGCDVWQDLPQLPYLLLCLVHRVVKVRGLPFLLGCLQDLVEIGHSILNDSDGCTVTLGGLGEVLVEAVGQTQLVIRLSKEPVVGLQELLLDLQAPV</sequence>
<comment type="caution">
    <text evidence="2">The sequence shown here is derived from an EMBL/GenBank/DDBJ whole genome shotgun (WGS) entry which is preliminary data.</text>
</comment>
<reference evidence="2" key="1">
    <citation type="journal article" date="2019" name="bioRxiv">
        <title>The Genome of the Zebra Mussel, Dreissena polymorpha: A Resource for Invasive Species Research.</title>
        <authorList>
            <person name="McCartney M.A."/>
            <person name="Auch B."/>
            <person name="Kono T."/>
            <person name="Mallez S."/>
            <person name="Zhang Y."/>
            <person name="Obille A."/>
            <person name="Becker A."/>
            <person name="Abrahante J.E."/>
            <person name="Garbe J."/>
            <person name="Badalamenti J.P."/>
            <person name="Herman A."/>
            <person name="Mangelson H."/>
            <person name="Liachko I."/>
            <person name="Sullivan S."/>
            <person name="Sone E.D."/>
            <person name="Koren S."/>
            <person name="Silverstein K.A.T."/>
            <person name="Beckman K.B."/>
            <person name="Gohl D.M."/>
        </authorList>
    </citation>
    <scope>NUCLEOTIDE SEQUENCE</scope>
    <source>
        <strain evidence="2">Duluth1</strain>
        <tissue evidence="2">Whole animal</tissue>
    </source>
</reference>
<evidence type="ECO:0000256" key="1">
    <source>
        <dbReference type="SAM" id="Phobius"/>
    </source>
</evidence>
<dbReference type="AlphaFoldDB" id="A0A9D4K9E4"/>
<keyword evidence="1" id="KW-1133">Transmembrane helix</keyword>
<keyword evidence="3" id="KW-1185">Reference proteome</keyword>
<gene>
    <name evidence="2" type="ORF">DPMN_108720</name>
</gene>
<dbReference type="Proteomes" id="UP000828390">
    <property type="component" value="Unassembled WGS sequence"/>
</dbReference>
<evidence type="ECO:0000313" key="3">
    <source>
        <dbReference type="Proteomes" id="UP000828390"/>
    </source>
</evidence>
<reference evidence="2" key="2">
    <citation type="submission" date="2020-11" db="EMBL/GenBank/DDBJ databases">
        <authorList>
            <person name="McCartney M.A."/>
            <person name="Auch B."/>
            <person name="Kono T."/>
            <person name="Mallez S."/>
            <person name="Becker A."/>
            <person name="Gohl D.M."/>
            <person name="Silverstein K.A.T."/>
            <person name="Koren S."/>
            <person name="Bechman K.B."/>
            <person name="Herman A."/>
            <person name="Abrahante J.E."/>
            <person name="Garbe J."/>
        </authorList>
    </citation>
    <scope>NUCLEOTIDE SEQUENCE</scope>
    <source>
        <strain evidence="2">Duluth1</strain>
        <tissue evidence="2">Whole animal</tissue>
    </source>
</reference>